<accession>A0A816WNV5</accession>
<evidence type="ECO:0000256" key="1">
    <source>
        <dbReference type="SAM" id="MobiDB-lite"/>
    </source>
</evidence>
<dbReference type="InterPro" id="IPR003871">
    <property type="entry name" value="RFA1B/D_OB_1st"/>
</dbReference>
<dbReference type="PANTHER" id="PTHR47165:SF4">
    <property type="entry name" value="OS03G0429900 PROTEIN"/>
    <property type="match status" value="1"/>
</dbReference>
<dbReference type="SUPFAM" id="SSF50249">
    <property type="entry name" value="Nucleic acid-binding proteins"/>
    <property type="match status" value="1"/>
</dbReference>
<dbReference type="InterPro" id="IPR012340">
    <property type="entry name" value="NA-bd_OB-fold"/>
</dbReference>
<evidence type="ECO:0000259" key="2">
    <source>
        <dbReference type="Pfam" id="PF02721"/>
    </source>
</evidence>
<dbReference type="CDD" id="cd04480">
    <property type="entry name" value="RPA1_DBD_A_like"/>
    <property type="match status" value="1"/>
</dbReference>
<name>A0A816WNV5_BRANA</name>
<sequence length="330" mass="36572">MNLSPAKTTWKIKVKIIRLWRQYSAGDIDSIEMVLIDSNGDTIQATVNEVLILTFFSYFVDIMGQIVEVTHVEIVSPNGKDTEKISLLLKNEADVRLPLVVWGKVALDLSEAIQLLSDRTLICVMKFGKIKVWKDERSVCNAYNVSAVSLNPFIDEVEAFAKLLPKENISLAIVQSKPLSMVSMMSEEEDYFVKTPQKTISDILETRKGCVLVTESSSVDSPSNVKAPVKHEGSPIEKIEPAFYKISANNQSPSLPSLTYTGDNTILSDAPEGSLMLSAESSQEVERTDLTPAKRRGTSIVNLEEADDQNSVTRIPCTTRIKKEKIEKSG</sequence>
<feature type="domain" description="Replication protein A 70 kDa DNA-binding subunit B/D first OB fold" evidence="2">
    <location>
        <begin position="2"/>
        <end position="60"/>
    </location>
</feature>
<feature type="region of interest" description="Disordered" evidence="1">
    <location>
        <begin position="278"/>
        <end position="311"/>
    </location>
</feature>
<proteinExistence type="predicted"/>
<reference evidence="3" key="1">
    <citation type="submission" date="2021-01" db="EMBL/GenBank/DDBJ databases">
        <authorList>
            <consortium name="Genoscope - CEA"/>
            <person name="William W."/>
        </authorList>
    </citation>
    <scope>NUCLEOTIDE SEQUENCE</scope>
</reference>
<evidence type="ECO:0000313" key="3">
    <source>
        <dbReference type="EMBL" id="CAF2133697.1"/>
    </source>
</evidence>
<dbReference type="EMBL" id="HG994357">
    <property type="protein sequence ID" value="CAF2133697.1"/>
    <property type="molecule type" value="Genomic_DNA"/>
</dbReference>
<dbReference type="Proteomes" id="UP001295469">
    <property type="component" value="Chromosome A03"/>
</dbReference>
<dbReference type="PANTHER" id="PTHR47165">
    <property type="entry name" value="OS03G0429900 PROTEIN"/>
    <property type="match status" value="1"/>
</dbReference>
<dbReference type="AlphaFoldDB" id="A0A816WNV5"/>
<gene>
    <name evidence="3" type="ORF">DARMORV10_A03P66210.1</name>
</gene>
<organism evidence="3">
    <name type="scientific">Brassica napus</name>
    <name type="common">Rape</name>
    <dbReference type="NCBI Taxonomy" id="3708"/>
    <lineage>
        <taxon>Eukaryota</taxon>
        <taxon>Viridiplantae</taxon>
        <taxon>Streptophyta</taxon>
        <taxon>Embryophyta</taxon>
        <taxon>Tracheophyta</taxon>
        <taxon>Spermatophyta</taxon>
        <taxon>Magnoliopsida</taxon>
        <taxon>eudicotyledons</taxon>
        <taxon>Gunneridae</taxon>
        <taxon>Pentapetalae</taxon>
        <taxon>rosids</taxon>
        <taxon>malvids</taxon>
        <taxon>Brassicales</taxon>
        <taxon>Brassicaceae</taxon>
        <taxon>Brassiceae</taxon>
        <taxon>Brassica</taxon>
    </lineage>
</organism>
<dbReference type="Pfam" id="PF02721">
    <property type="entry name" value="DUF223"/>
    <property type="match status" value="1"/>
</dbReference>
<protein>
    <submittedName>
        <fullName evidence="3">(rape) hypothetical protein</fullName>
    </submittedName>
</protein>
<dbReference type="CDD" id="cd04481">
    <property type="entry name" value="RPA1_DBD_B_like"/>
    <property type="match status" value="1"/>
</dbReference>
<dbReference type="Gene3D" id="2.40.50.140">
    <property type="entry name" value="Nucleic acid-binding proteins"/>
    <property type="match status" value="1"/>
</dbReference>